<dbReference type="InterPro" id="IPR042099">
    <property type="entry name" value="ANL_N_sf"/>
</dbReference>
<evidence type="ECO:0000313" key="4">
    <source>
        <dbReference type="Proteomes" id="UP001596302"/>
    </source>
</evidence>
<proteinExistence type="predicted"/>
<dbReference type="PROSITE" id="PS00455">
    <property type="entry name" value="AMP_BINDING"/>
    <property type="match status" value="1"/>
</dbReference>
<keyword evidence="3" id="KW-0436">Ligase</keyword>
<evidence type="ECO:0000313" key="3">
    <source>
        <dbReference type="EMBL" id="MFC5995949.1"/>
    </source>
</evidence>
<dbReference type="GO" id="GO:0016874">
    <property type="term" value="F:ligase activity"/>
    <property type="evidence" value="ECO:0007669"/>
    <property type="project" value="UniProtKB-KW"/>
</dbReference>
<dbReference type="InterPro" id="IPR025110">
    <property type="entry name" value="AMP-bd_C"/>
</dbReference>
<comment type="caution">
    <text evidence="3">The sequence shown here is derived from an EMBL/GenBank/DDBJ whole genome shotgun (WGS) entry which is preliminary data.</text>
</comment>
<keyword evidence="4" id="KW-1185">Reference proteome</keyword>
<evidence type="ECO:0000259" key="1">
    <source>
        <dbReference type="Pfam" id="PF00501"/>
    </source>
</evidence>
<dbReference type="RefSeq" id="WP_379586363.1">
    <property type="nucleotide sequence ID" value="NZ_JBHSQW010000035.1"/>
</dbReference>
<evidence type="ECO:0000259" key="2">
    <source>
        <dbReference type="Pfam" id="PF13193"/>
    </source>
</evidence>
<sequence length="530" mass="56962">MSLTFYLDKGASLGPEAPCLTLDGTSLSYGEVVELSHAVARALRRSGVEPGDKVGILSANDPTAFSCVFGIARAGAVWCPINPRNAAGENAELLDLFDCSALIFQPAFDELVTAIVPELPKLTTLVRLGDGADDGGDLAQAFDSWLDAARDDPCAEAMQPEDVVALVGTGGTTGRPKGVMLTDRNIEAMSAITLMSYPFEGRPVYLAQAPLTHAAGVLCFPILARGGEVVIMAKPDIGRFLELIERHRVTHTFLPPTLIYMVLGHAALDSTDLSSLQCFWYGAAPISAARLAEALDRIGPMAQLFGQSEAPMMISTMSPAEHRLPDGSINTARLSSAGRPSPLVTVAILDRQGLPVPRGERGEICVRGSLVMVGYYRNPEATAEASAHGWHHTGDIGFLDEDGYLYIVDRAKDMVITGGFNVYSAEVEQALMAHDAVRDCAVIGLPDEKWGERVAAVIQLRPDTAIDVDELIAFVKQRIGSVKAPKQVEIWADLPRSTVGKVLKTEIRLTLAGRQRNHRSLPERRKESAS</sequence>
<dbReference type="Proteomes" id="UP001596302">
    <property type="component" value="Unassembled WGS sequence"/>
</dbReference>
<dbReference type="InterPro" id="IPR050237">
    <property type="entry name" value="ATP-dep_AMP-bd_enzyme"/>
</dbReference>
<dbReference type="Gene3D" id="3.30.300.30">
    <property type="match status" value="1"/>
</dbReference>
<dbReference type="InterPro" id="IPR020845">
    <property type="entry name" value="AMP-binding_CS"/>
</dbReference>
<name>A0ABW1J612_9PSEU</name>
<dbReference type="PANTHER" id="PTHR43767">
    <property type="entry name" value="LONG-CHAIN-FATTY-ACID--COA LIGASE"/>
    <property type="match status" value="1"/>
</dbReference>
<dbReference type="EMBL" id="JBHSQW010000035">
    <property type="protein sequence ID" value="MFC5995949.1"/>
    <property type="molecule type" value="Genomic_DNA"/>
</dbReference>
<dbReference type="SUPFAM" id="SSF56801">
    <property type="entry name" value="Acetyl-CoA synthetase-like"/>
    <property type="match status" value="1"/>
</dbReference>
<dbReference type="CDD" id="cd17631">
    <property type="entry name" value="FACL_FadD13-like"/>
    <property type="match status" value="1"/>
</dbReference>
<dbReference type="Pfam" id="PF00501">
    <property type="entry name" value="AMP-binding"/>
    <property type="match status" value="1"/>
</dbReference>
<dbReference type="InterPro" id="IPR000873">
    <property type="entry name" value="AMP-dep_synth/lig_dom"/>
</dbReference>
<dbReference type="Gene3D" id="3.40.50.12780">
    <property type="entry name" value="N-terminal domain of ligase-like"/>
    <property type="match status" value="1"/>
</dbReference>
<dbReference type="Pfam" id="PF13193">
    <property type="entry name" value="AMP-binding_C"/>
    <property type="match status" value="1"/>
</dbReference>
<dbReference type="InterPro" id="IPR045851">
    <property type="entry name" value="AMP-bd_C_sf"/>
</dbReference>
<protein>
    <submittedName>
        <fullName evidence="3">Long-chain fatty acid--CoA ligase</fullName>
    </submittedName>
</protein>
<feature type="domain" description="AMP-binding enzyme C-terminal" evidence="2">
    <location>
        <begin position="426"/>
        <end position="501"/>
    </location>
</feature>
<dbReference type="PANTHER" id="PTHR43767:SF7">
    <property type="entry name" value="MEDIUM_LONG-CHAIN-FATTY-ACID--COA LIGASE FADD8"/>
    <property type="match status" value="1"/>
</dbReference>
<feature type="domain" description="AMP-dependent synthetase/ligase" evidence="1">
    <location>
        <begin position="11"/>
        <end position="376"/>
    </location>
</feature>
<reference evidence="4" key="1">
    <citation type="journal article" date="2019" name="Int. J. Syst. Evol. Microbiol.">
        <title>The Global Catalogue of Microorganisms (GCM) 10K type strain sequencing project: providing services to taxonomists for standard genome sequencing and annotation.</title>
        <authorList>
            <consortium name="The Broad Institute Genomics Platform"/>
            <consortium name="The Broad Institute Genome Sequencing Center for Infectious Disease"/>
            <person name="Wu L."/>
            <person name="Ma J."/>
        </authorList>
    </citation>
    <scope>NUCLEOTIDE SEQUENCE [LARGE SCALE GENOMIC DNA]</scope>
    <source>
        <strain evidence="4">CCM 8391</strain>
    </source>
</reference>
<organism evidence="3 4">
    <name type="scientific">Pseudonocardia hispaniensis</name>
    <dbReference type="NCBI Taxonomy" id="904933"/>
    <lineage>
        <taxon>Bacteria</taxon>
        <taxon>Bacillati</taxon>
        <taxon>Actinomycetota</taxon>
        <taxon>Actinomycetes</taxon>
        <taxon>Pseudonocardiales</taxon>
        <taxon>Pseudonocardiaceae</taxon>
        <taxon>Pseudonocardia</taxon>
    </lineage>
</organism>
<accession>A0ABW1J612</accession>
<gene>
    <name evidence="3" type="ORF">ACFQE5_17210</name>
</gene>